<dbReference type="EMBL" id="JYDH01000151">
    <property type="protein sequence ID" value="KRY30066.1"/>
    <property type="molecule type" value="Genomic_DNA"/>
</dbReference>
<dbReference type="OrthoDB" id="5937892at2759"/>
<organism evidence="1 2">
    <name type="scientific">Trichinella spiralis</name>
    <name type="common">Trichina worm</name>
    <dbReference type="NCBI Taxonomy" id="6334"/>
    <lineage>
        <taxon>Eukaryota</taxon>
        <taxon>Metazoa</taxon>
        <taxon>Ecdysozoa</taxon>
        <taxon>Nematoda</taxon>
        <taxon>Enoplea</taxon>
        <taxon>Dorylaimia</taxon>
        <taxon>Trichinellida</taxon>
        <taxon>Trichinellidae</taxon>
        <taxon>Trichinella</taxon>
    </lineage>
</organism>
<evidence type="ECO:0000313" key="1">
    <source>
        <dbReference type="EMBL" id="KRY30066.1"/>
    </source>
</evidence>
<sequence length="235" mass="26285">MEVVHIVFDHNGIESVSCHRCSSIVGVVDRFQLFKSFCREILNGLHPHRQGNTTSHLVMHRAFVKAGIMPYPAFSVATICYNADTSTQLKNIKSLVMLLSDNGKSVSCHRCSSIVAFIISIRKCLIHKIASSGSNRSVGKFCRQWFQAISLDAFWMHNMQMNLECINCTGNALDLECINSIYRVLTGSAQHTMGLNFTKNPNFRKITRGIALDIKNLHNPFLRANIVQKFAPGVA</sequence>
<name>A0A0V1AZ45_TRISP</name>
<dbReference type="AlphaFoldDB" id="A0A0V1AZ45"/>
<proteinExistence type="predicted"/>
<comment type="caution">
    <text evidence="1">The sequence shown here is derived from an EMBL/GenBank/DDBJ whole genome shotgun (WGS) entry which is preliminary data.</text>
</comment>
<gene>
    <name evidence="1" type="ORF">T01_8900</name>
</gene>
<protein>
    <submittedName>
        <fullName evidence="1">Uncharacterized protein</fullName>
    </submittedName>
</protein>
<dbReference type="Proteomes" id="UP000054776">
    <property type="component" value="Unassembled WGS sequence"/>
</dbReference>
<dbReference type="InParanoid" id="A0A0V1AZ45"/>
<keyword evidence="2" id="KW-1185">Reference proteome</keyword>
<evidence type="ECO:0000313" key="2">
    <source>
        <dbReference type="Proteomes" id="UP000054776"/>
    </source>
</evidence>
<accession>A0A0V1AZ45</accession>
<reference evidence="1 2" key="1">
    <citation type="submission" date="2015-01" db="EMBL/GenBank/DDBJ databases">
        <title>Evolution of Trichinella species and genotypes.</title>
        <authorList>
            <person name="Korhonen P.K."/>
            <person name="Edoardo P."/>
            <person name="Giuseppe L.R."/>
            <person name="Gasser R.B."/>
        </authorList>
    </citation>
    <scope>NUCLEOTIDE SEQUENCE [LARGE SCALE GENOMIC DNA]</scope>
    <source>
        <strain evidence="1">ISS3</strain>
    </source>
</reference>